<sequence length="680" mass="78836">MIFAISDVLYTDQTGNHFKYLYTIENFSLRPEKTSEKIISPTFVVGSKERSEWCLWVYPNGAAEESKKYVSVFLILLKPNKVKVKFSLSILNDKEEEENVILVTESKDFVNDWGQGYPKFVKKDFLMDKSNRLLVNDKLTILCVAEIFELKSENHEVSIPYNVFYTNQTDVNNFKYKYTIENFSLRPEKIGEKIISPTFVVGSKERSEWCLWVYLNGGEEESKEYVSVFLKFLKPDKAKVKFSLSILNDKEETKNTCIEDNIIDLNKGGGWGFPKFVMKDFLLDKSNRLLVNDKLTILCEAEIFELKSENHEVSIPYNVFYTNQTDVNNFKYKYTIENFSLRPEKIGEKIISPTCVVGSKERSEWCLHIYPNGDEEEWKDYVSVFLILLKPNKAKAKYRFSISNNKNKVKNVKFVTESKNFVKDMGLGFSQFVKRDFLLNESNGLLMNGHLVIFCEAEITDLKSENHENLEIVESNTEDRSKLETSINIPIPQSKLSLDYGNLYDSSSFYDCVIKIEDKEIKVHKAILAARSPAFHDIFTNASDESQTNIIEIKDFNVEVVEKMLKFIYNDEVSDIEDMANEIFEIANEYKLDRLKAISEQSMCDSLTTDNVLKRFALSDKYPTERLKKCCEELILKNAECVTTTKEWENFVLLHPSLIGNLFSKFVKINSKESNSEKKE</sequence>
<evidence type="ECO:0000313" key="4">
    <source>
        <dbReference type="WBParaSite" id="SVE_0680800.1"/>
    </source>
</evidence>
<feature type="domain" description="MATH" evidence="2">
    <location>
        <begin position="173"/>
        <end position="301"/>
    </location>
</feature>
<dbReference type="InterPro" id="IPR000210">
    <property type="entry name" value="BTB/POZ_dom"/>
</dbReference>
<dbReference type="PROSITE" id="PS50097">
    <property type="entry name" value="BTB"/>
    <property type="match status" value="1"/>
</dbReference>
<feature type="domain" description="BTB" evidence="1">
    <location>
        <begin position="510"/>
        <end position="577"/>
    </location>
</feature>
<dbReference type="Proteomes" id="UP000035680">
    <property type="component" value="Unassembled WGS sequence"/>
</dbReference>
<evidence type="ECO:0000313" key="3">
    <source>
        <dbReference type="Proteomes" id="UP000035680"/>
    </source>
</evidence>
<accession>A0A0K0FD88</accession>
<dbReference type="PANTHER" id="PTHR26379:SF187">
    <property type="entry name" value="OS07G0655300 PROTEIN"/>
    <property type="match status" value="1"/>
</dbReference>
<keyword evidence="3" id="KW-1185">Reference proteome</keyword>
<name>A0A0K0FD88_STRVS</name>
<dbReference type="SMART" id="SM00061">
    <property type="entry name" value="MATH"/>
    <property type="match status" value="3"/>
</dbReference>
<dbReference type="InterPro" id="IPR002083">
    <property type="entry name" value="MATH/TRAF_dom"/>
</dbReference>
<dbReference type="Gene3D" id="2.60.210.10">
    <property type="entry name" value="Apoptosis, Tumor Necrosis Factor Receptor Associated Protein 2, Chain A"/>
    <property type="match status" value="3"/>
</dbReference>
<dbReference type="GO" id="GO:0016567">
    <property type="term" value="P:protein ubiquitination"/>
    <property type="evidence" value="ECO:0007669"/>
    <property type="project" value="InterPro"/>
</dbReference>
<dbReference type="Gene3D" id="1.25.40.420">
    <property type="match status" value="1"/>
</dbReference>
<dbReference type="AlphaFoldDB" id="A0A0K0FD88"/>
<dbReference type="InterPro" id="IPR045005">
    <property type="entry name" value="BPM1-6"/>
</dbReference>
<reference evidence="4" key="2">
    <citation type="submission" date="2015-08" db="UniProtKB">
        <authorList>
            <consortium name="WormBaseParasite"/>
        </authorList>
    </citation>
    <scope>IDENTIFICATION</scope>
</reference>
<dbReference type="WBParaSite" id="SVE_0680800.1">
    <property type="protein sequence ID" value="SVE_0680800.1"/>
    <property type="gene ID" value="SVE_0680800"/>
</dbReference>
<dbReference type="Pfam" id="PF00651">
    <property type="entry name" value="BTB"/>
    <property type="match status" value="1"/>
</dbReference>
<dbReference type="SMART" id="SM00225">
    <property type="entry name" value="BTB"/>
    <property type="match status" value="1"/>
</dbReference>
<evidence type="ECO:0000259" key="1">
    <source>
        <dbReference type="PROSITE" id="PS50097"/>
    </source>
</evidence>
<dbReference type="InterPro" id="IPR011333">
    <property type="entry name" value="SKP1/BTB/POZ_sf"/>
</dbReference>
<organism evidence="3 4">
    <name type="scientific">Strongyloides venezuelensis</name>
    <name type="common">Threadworm</name>
    <dbReference type="NCBI Taxonomy" id="75913"/>
    <lineage>
        <taxon>Eukaryota</taxon>
        <taxon>Metazoa</taxon>
        <taxon>Ecdysozoa</taxon>
        <taxon>Nematoda</taxon>
        <taxon>Chromadorea</taxon>
        <taxon>Rhabditida</taxon>
        <taxon>Tylenchina</taxon>
        <taxon>Panagrolaimomorpha</taxon>
        <taxon>Strongyloidoidea</taxon>
        <taxon>Strongyloididae</taxon>
        <taxon>Strongyloides</taxon>
    </lineage>
</organism>
<reference evidence="3" key="1">
    <citation type="submission" date="2014-07" db="EMBL/GenBank/DDBJ databases">
        <authorList>
            <person name="Martin A.A"/>
            <person name="De Silva N."/>
        </authorList>
    </citation>
    <scope>NUCLEOTIDE SEQUENCE</scope>
</reference>
<dbReference type="InterPro" id="IPR008974">
    <property type="entry name" value="TRAF-like"/>
</dbReference>
<feature type="domain" description="MATH" evidence="2">
    <location>
        <begin position="329"/>
        <end position="457"/>
    </location>
</feature>
<feature type="domain" description="MATH" evidence="2">
    <location>
        <begin position="17"/>
        <end position="145"/>
    </location>
</feature>
<dbReference type="PROSITE" id="PS50144">
    <property type="entry name" value="MATH"/>
    <property type="match status" value="3"/>
</dbReference>
<dbReference type="Gene3D" id="3.30.710.10">
    <property type="entry name" value="Potassium Channel Kv1.1, Chain A"/>
    <property type="match status" value="1"/>
</dbReference>
<dbReference type="PANTHER" id="PTHR26379">
    <property type="entry name" value="BTB/POZ AND MATH DOMAIN-CONTAINING PROTEIN 1"/>
    <property type="match status" value="1"/>
</dbReference>
<evidence type="ECO:0000259" key="2">
    <source>
        <dbReference type="PROSITE" id="PS50144"/>
    </source>
</evidence>
<proteinExistence type="predicted"/>
<dbReference type="SUPFAM" id="SSF54695">
    <property type="entry name" value="POZ domain"/>
    <property type="match status" value="1"/>
</dbReference>
<dbReference type="SUPFAM" id="SSF49599">
    <property type="entry name" value="TRAF domain-like"/>
    <property type="match status" value="3"/>
</dbReference>
<dbReference type="STRING" id="75913.A0A0K0FD88"/>
<dbReference type="Pfam" id="PF22486">
    <property type="entry name" value="MATH_2"/>
    <property type="match status" value="3"/>
</dbReference>
<protein>
    <submittedName>
        <fullName evidence="4">Speckle-type POZ protein-like (inferred by orthology to a human protein)</fullName>
    </submittedName>
</protein>